<keyword evidence="3" id="KW-1185">Reference proteome</keyword>
<accession>A0AAX6E8S6</accession>
<dbReference type="Proteomes" id="UP001140949">
    <property type="component" value="Unassembled WGS sequence"/>
</dbReference>
<sequence>MARQVRCSHSFGKKEIEEGMGDHPHRRSPTICAPNPKPSSNSSSSEEGPALSLSLSLDRNLSALLAASVALPFSGVLIL</sequence>
<reference evidence="2" key="2">
    <citation type="submission" date="2023-04" db="EMBL/GenBank/DDBJ databases">
        <authorList>
            <person name="Bruccoleri R.E."/>
            <person name="Oakeley E.J."/>
            <person name="Faust A.-M."/>
            <person name="Dessus-Babus S."/>
            <person name="Altorfer M."/>
            <person name="Burckhardt D."/>
            <person name="Oertli M."/>
            <person name="Naumann U."/>
            <person name="Petersen F."/>
            <person name="Wong J."/>
        </authorList>
    </citation>
    <scope>NUCLEOTIDE SEQUENCE</scope>
    <source>
        <strain evidence="2">GSM-AAB239-AS_SAM_17_03QT</strain>
        <tissue evidence="2">Leaf</tissue>
    </source>
</reference>
<evidence type="ECO:0000313" key="2">
    <source>
        <dbReference type="EMBL" id="KAJ6800547.1"/>
    </source>
</evidence>
<feature type="region of interest" description="Disordered" evidence="1">
    <location>
        <begin position="1"/>
        <end position="51"/>
    </location>
</feature>
<dbReference type="AlphaFoldDB" id="A0AAX6E8S6"/>
<gene>
    <name evidence="2" type="ORF">M6B38_200995</name>
</gene>
<feature type="compositionally biased region" description="Basic and acidic residues" evidence="1">
    <location>
        <begin position="12"/>
        <end position="23"/>
    </location>
</feature>
<proteinExistence type="predicted"/>
<name>A0AAX6E8S6_IRIPA</name>
<evidence type="ECO:0000256" key="1">
    <source>
        <dbReference type="SAM" id="MobiDB-lite"/>
    </source>
</evidence>
<dbReference type="EMBL" id="JANAVB010038619">
    <property type="protein sequence ID" value="KAJ6800547.1"/>
    <property type="molecule type" value="Genomic_DNA"/>
</dbReference>
<evidence type="ECO:0000313" key="3">
    <source>
        <dbReference type="Proteomes" id="UP001140949"/>
    </source>
</evidence>
<feature type="compositionally biased region" description="Low complexity" evidence="1">
    <location>
        <begin position="38"/>
        <end position="51"/>
    </location>
</feature>
<comment type="caution">
    <text evidence="2">The sequence shown here is derived from an EMBL/GenBank/DDBJ whole genome shotgun (WGS) entry which is preliminary data.</text>
</comment>
<organism evidence="2 3">
    <name type="scientific">Iris pallida</name>
    <name type="common">Sweet iris</name>
    <dbReference type="NCBI Taxonomy" id="29817"/>
    <lineage>
        <taxon>Eukaryota</taxon>
        <taxon>Viridiplantae</taxon>
        <taxon>Streptophyta</taxon>
        <taxon>Embryophyta</taxon>
        <taxon>Tracheophyta</taxon>
        <taxon>Spermatophyta</taxon>
        <taxon>Magnoliopsida</taxon>
        <taxon>Liliopsida</taxon>
        <taxon>Asparagales</taxon>
        <taxon>Iridaceae</taxon>
        <taxon>Iridoideae</taxon>
        <taxon>Irideae</taxon>
        <taxon>Iris</taxon>
    </lineage>
</organism>
<reference evidence="2" key="1">
    <citation type="journal article" date="2023" name="GigaByte">
        <title>Genome assembly of the bearded iris, Iris pallida Lam.</title>
        <authorList>
            <person name="Bruccoleri R.E."/>
            <person name="Oakeley E.J."/>
            <person name="Faust A.M.E."/>
            <person name="Altorfer M."/>
            <person name="Dessus-Babus S."/>
            <person name="Burckhardt D."/>
            <person name="Oertli M."/>
            <person name="Naumann U."/>
            <person name="Petersen F."/>
            <person name="Wong J."/>
        </authorList>
    </citation>
    <scope>NUCLEOTIDE SEQUENCE</scope>
    <source>
        <strain evidence="2">GSM-AAB239-AS_SAM_17_03QT</strain>
    </source>
</reference>
<protein>
    <submittedName>
        <fullName evidence="2">Uncharacterized protein</fullName>
    </submittedName>
</protein>